<dbReference type="Gene3D" id="3.30.70.270">
    <property type="match status" value="2"/>
</dbReference>
<gene>
    <name evidence="4" type="primary">Tf2-9</name>
    <name evidence="4" type="ORF">CR513_03243</name>
</gene>
<dbReference type="OrthoDB" id="1406072at2759"/>
<evidence type="ECO:0000259" key="3">
    <source>
        <dbReference type="Pfam" id="PF17919"/>
    </source>
</evidence>
<dbReference type="InterPro" id="IPR050951">
    <property type="entry name" value="Retrovirus_Pol_polyprotein"/>
</dbReference>
<dbReference type="InterPro" id="IPR043502">
    <property type="entry name" value="DNA/RNA_pol_sf"/>
</dbReference>
<dbReference type="GO" id="GO:0003824">
    <property type="term" value="F:catalytic activity"/>
    <property type="evidence" value="ECO:0007669"/>
    <property type="project" value="UniProtKB-KW"/>
</dbReference>
<dbReference type="InterPro" id="IPR000477">
    <property type="entry name" value="RT_dom"/>
</dbReference>
<dbReference type="InterPro" id="IPR043128">
    <property type="entry name" value="Rev_trsase/Diguanyl_cyclase"/>
</dbReference>
<feature type="domain" description="Reverse transcriptase" evidence="2">
    <location>
        <begin position="5"/>
        <end position="55"/>
    </location>
</feature>
<evidence type="ECO:0000313" key="4">
    <source>
        <dbReference type="EMBL" id="RDY12008.1"/>
    </source>
</evidence>
<dbReference type="AlphaFoldDB" id="A0A371IAD3"/>
<accession>A0A371IAD3</accession>
<sequence>MHKEIKLYVDDMIAKSKTLEQHIKDLRKLFTRLRKYKLRLNPAKCTFSVKTEKLLSFVVNERGIEVDLDKVKVIREMPTLKTELEIRGFLRWVNYIARFLSQLIAMCNPIFKLLRKNPKLEWDSACQKDFKRIKQYLKNPPILVPVVLGKPLILYLTILEESIGCVLGKQDATRRKGQAIYYLRKIS</sequence>
<evidence type="ECO:0000259" key="2">
    <source>
        <dbReference type="Pfam" id="PF00078"/>
    </source>
</evidence>
<evidence type="ECO:0000256" key="1">
    <source>
        <dbReference type="ARBA" id="ARBA00023268"/>
    </source>
</evidence>
<name>A0A371IAD3_MUCPR</name>
<evidence type="ECO:0000313" key="5">
    <source>
        <dbReference type="Proteomes" id="UP000257109"/>
    </source>
</evidence>
<reference evidence="4" key="1">
    <citation type="submission" date="2018-05" db="EMBL/GenBank/DDBJ databases">
        <title>Draft genome of Mucuna pruriens seed.</title>
        <authorList>
            <person name="Nnadi N.E."/>
            <person name="Vos R."/>
            <person name="Hasami M.H."/>
            <person name="Devisetty U.K."/>
            <person name="Aguiy J.C."/>
        </authorList>
    </citation>
    <scope>NUCLEOTIDE SEQUENCE [LARGE SCALE GENOMIC DNA]</scope>
    <source>
        <strain evidence="4">JCA_2017</strain>
    </source>
</reference>
<comment type="caution">
    <text evidence="4">The sequence shown here is derived from an EMBL/GenBank/DDBJ whole genome shotgun (WGS) entry which is preliminary data.</text>
</comment>
<keyword evidence="5" id="KW-1185">Reference proteome</keyword>
<protein>
    <submittedName>
        <fullName evidence="4">Tf2-9</fullName>
    </submittedName>
</protein>
<feature type="domain" description="Reverse transcriptase/retrotransposon-derived protein RNase H-like" evidence="3">
    <location>
        <begin position="122"/>
        <end position="183"/>
    </location>
</feature>
<dbReference type="InterPro" id="IPR041577">
    <property type="entry name" value="RT_RNaseH_2"/>
</dbReference>
<feature type="non-terminal residue" evidence="4">
    <location>
        <position position="1"/>
    </location>
</feature>
<dbReference type="PANTHER" id="PTHR37984">
    <property type="entry name" value="PROTEIN CBG26694"/>
    <property type="match status" value="1"/>
</dbReference>
<dbReference type="PANTHER" id="PTHR37984:SF5">
    <property type="entry name" value="PROTEIN NYNRIN-LIKE"/>
    <property type="match status" value="1"/>
</dbReference>
<organism evidence="4 5">
    <name type="scientific">Mucuna pruriens</name>
    <name type="common">Velvet bean</name>
    <name type="synonym">Dolichos pruriens</name>
    <dbReference type="NCBI Taxonomy" id="157652"/>
    <lineage>
        <taxon>Eukaryota</taxon>
        <taxon>Viridiplantae</taxon>
        <taxon>Streptophyta</taxon>
        <taxon>Embryophyta</taxon>
        <taxon>Tracheophyta</taxon>
        <taxon>Spermatophyta</taxon>
        <taxon>Magnoliopsida</taxon>
        <taxon>eudicotyledons</taxon>
        <taxon>Gunneridae</taxon>
        <taxon>Pentapetalae</taxon>
        <taxon>rosids</taxon>
        <taxon>fabids</taxon>
        <taxon>Fabales</taxon>
        <taxon>Fabaceae</taxon>
        <taxon>Papilionoideae</taxon>
        <taxon>50 kb inversion clade</taxon>
        <taxon>NPAAA clade</taxon>
        <taxon>indigoferoid/millettioid clade</taxon>
        <taxon>Phaseoleae</taxon>
        <taxon>Mucuna</taxon>
    </lineage>
</organism>
<dbReference type="Pfam" id="PF17919">
    <property type="entry name" value="RT_RNaseH_2"/>
    <property type="match status" value="1"/>
</dbReference>
<dbReference type="Pfam" id="PF00078">
    <property type="entry name" value="RVT_1"/>
    <property type="match status" value="1"/>
</dbReference>
<keyword evidence="1" id="KW-0511">Multifunctional enzyme</keyword>
<dbReference type="Proteomes" id="UP000257109">
    <property type="component" value="Unassembled WGS sequence"/>
</dbReference>
<proteinExistence type="predicted"/>
<dbReference type="SUPFAM" id="SSF56672">
    <property type="entry name" value="DNA/RNA polymerases"/>
    <property type="match status" value="1"/>
</dbReference>
<dbReference type="EMBL" id="QJKJ01000543">
    <property type="protein sequence ID" value="RDY12008.1"/>
    <property type="molecule type" value="Genomic_DNA"/>
</dbReference>